<feature type="transmembrane region" description="Helical" evidence="6">
    <location>
        <begin position="43"/>
        <end position="62"/>
    </location>
</feature>
<evidence type="ECO:0000313" key="9">
    <source>
        <dbReference type="Proteomes" id="UP001057375"/>
    </source>
</evidence>
<organism evidence="8 9">
    <name type="scientific">Aduncisulcus paluster</name>
    <dbReference type="NCBI Taxonomy" id="2918883"/>
    <lineage>
        <taxon>Eukaryota</taxon>
        <taxon>Metamonada</taxon>
        <taxon>Carpediemonas-like organisms</taxon>
        <taxon>Aduncisulcus</taxon>
    </lineage>
</organism>
<dbReference type="InterPro" id="IPR036259">
    <property type="entry name" value="MFS_trans_sf"/>
</dbReference>
<evidence type="ECO:0000256" key="5">
    <source>
        <dbReference type="ARBA" id="ARBA00023136"/>
    </source>
</evidence>
<keyword evidence="4 6" id="KW-1133">Transmembrane helix</keyword>
<dbReference type="EMBL" id="BQXS01011734">
    <property type="protein sequence ID" value="GKT16157.1"/>
    <property type="molecule type" value="Genomic_DNA"/>
</dbReference>
<evidence type="ECO:0000256" key="6">
    <source>
        <dbReference type="SAM" id="Phobius"/>
    </source>
</evidence>
<feature type="transmembrane region" description="Helical" evidence="6">
    <location>
        <begin position="139"/>
        <end position="158"/>
    </location>
</feature>
<feature type="transmembrane region" description="Helical" evidence="6">
    <location>
        <begin position="209"/>
        <end position="232"/>
    </location>
</feature>
<dbReference type="InterPro" id="IPR011701">
    <property type="entry name" value="MFS"/>
</dbReference>
<evidence type="ECO:0000259" key="7">
    <source>
        <dbReference type="PROSITE" id="PS50850"/>
    </source>
</evidence>
<dbReference type="Gene3D" id="1.20.1250.20">
    <property type="entry name" value="MFS general substrate transporter like domains"/>
    <property type="match status" value="2"/>
</dbReference>
<gene>
    <name evidence="8" type="ORF">ADUPG1_010863</name>
</gene>
<keyword evidence="5 6" id="KW-0472">Membrane</keyword>
<feature type="transmembrane region" description="Helical" evidence="6">
    <location>
        <begin position="297"/>
        <end position="317"/>
    </location>
</feature>
<comment type="subcellular location">
    <subcellularLocation>
        <location evidence="1">Membrane</location>
        <topology evidence="1">Multi-pass membrane protein</topology>
    </subcellularLocation>
</comment>
<feature type="transmembrane region" description="Helical" evidence="6">
    <location>
        <begin position="436"/>
        <end position="459"/>
    </location>
</feature>
<evidence type="ECO:0000256" key="3">
    <source>
        <dbReference type="ARBA" id="ARBA00022692"/>
    </source>
</evidence>
<name>A0ABQ5JTB4_9EUKA</name>
<proteinExistence type="predicted"/>
<sequence>MPETVLQENRIKGDVDVTEETVVKQSCTHNIFHGPPPKYLKRWMVAVGAVLLHMSIGSVYAWSCVKSALDEKYEDEDIGMQITFSIAIFFLGMSAAFAGTIIDRVGPVLTSLVSSILYPLGMILLGFFAQIEKGSTFRWLAYVSYGVVGGIGLGFGYVSPVSTLVKWFPDRRGFATGIAVCGFGGGSLIMTYLVMALQEIKVDGEELDIGVILIIMGCLYLVFMLVATFFFIRLPAPGYAPEGYIPKSIVNRTPECQKKIVDWWTEKVQKKEKRNWDLIKVVEELTGKQAIKTWQFFNIWLVLFLNIHTGISFLAFYHEMVKNIFGEYDPIEEEHILNDEFNSTLLALTAVANMGGRFFWAFLSDYIGRKTVFCIFGFLACAIMGVLPTFVTNYEDSQKTGDMVGFIVLFFILYTVYGGGYAVLPATLADVFGTKNVASVHGFILTAWATAGLVGPIWASAVVGDDNDYQTPMYIMCGLSFIEFILALLMKELPAKEYIDPNADLEKGQAKEEKKWWKFGKK</sequence>
<evidence type="ECO:0000313" key="8">
    <source>
        <dbReference type="EMBL" id="GKT16157.1"/>
    </source>
</evidence>
<evidence type="ECO:0000256" key="2">
    <source>
        <dbReference type="ARBA" id="ARBA00022448"/>
    </source>
</evidence>
<comment type="caution">
    <text evidence="8">The sequence shown here is derived from an EMBL/GenBank/DDBJ whole genome shotgun (WGS) entry which is preliminary data.</text>
</comment>
<keyword evidence="9" id="KW-1185">Reference proteome</keyword>
<feature type="transmembrane region" description="Helical" evidence="6">
    <location>
        <begin position="372"/>
        <end position="391"/>
    </location>
</feature>
<protein>
    <submittedName>
        <fullName evidence="8">Major facilitator superfamily like protein</fullName>
    </submittedName>
</protein>
<feature type="transmembrane region" description="Helical" evidence="6">
    <location>
        <begin position="108"/>
        <end position="127"/>
    </location>
</feature>
<dbReference type="PANTHER" id="PTHR43385:SF1">
    <property type="entry name" value="RIBOFLAVIN TRANSPORTER RIBJ"/>
    <property type="match status" value="1"/>
</dbReference>
<dbReference type="PANTHER" id="PTHR43385">
    <property type="entry name" value="RIBOFLAVIN TRANSPORTER RIBJ"/>
    <property type="match status" value="1"/>
</dbReference>
<reference evidence="8" key="1">
    <citation type="submission" date="2022-03" db="EMBL/GenBank/DDBJ databases">
        <title>Draft genome sequence of Aduncisulcus paluster, a free-living microaerophilic Fornicata.</title>
        <authorList>
            <person name="Yuyama I."/>
            <person name="Kume K."/>
            <person name="Tamura T."/>
            <person name="Inagaki Y."/>
            <person name="Hashimoto T."/>
        </authorList>
    </citation>
    <scope>NUCLEOTIDE SEQUENCE</scope>
    <source>
        <strain evidence="8">NY0171</strain>
    </source>
</reference>
<dbReference type="Proteomes" id="UP001057375">
    <property type="component" value="Unassembled WGS sequence"/>
</dbReference>
<dbReference type="InterPro" id="IPR052983">
    <property type="entry name" value="MFS_Riboflavin_Transporter"/>
</dbReference>
<evidence type="ECO:0000256" key="4">
    <source>
        <dbReference type="ARBA" id="ARBA00022989"/>
    </source>
</evidence>
<feature type="transmembrane region" description="Helical" evidence="6">
    <location>
        <begin position="173"/>
        <end position="197"/>
    </location>
</feature>
<evidence type="ECO:0000256" key="1">
    <source>
        <dbReference type="ARBA" id="ARBA00004141"/>
    </source>
</evidence>
<feature type="transmembrane region" description="Helical" evidence="6">
    <location>
        <begin position="82"/>
        <end position="102"/>
    </location>
</feature>
<dbReference type="SUPFAM" id="SSF103473">
    <property type="entry name" value="MFS general substrate transporter"/>
    <property type="match status" value="1"/>
</dbReference>
<keyword evidence="2" id="KW-0813">Transport</keyword>
<dbReference type="CDD" id="cd17353">
    <property type="entry name" value="MFS_OFA_like"/>
    <property type="match status" value="1"/>
</dbReference>
<dbReference type="InterPro" id="IPR020846">
    <property type="entry name" value="MFS_dom"/>
</dbReference>
<dbReference type="Pfam" id="PF07690">
    <property type="entry name" value="MFS_1"/>
    <property type="match status" value="2"/>
</dbReference>
<feature type="domain" description="Major facilitator superfamily (MFS) profile" evidence="7">
    <location>
        <begin position="41"/>
        <end position="495"/>
    </location>
</feature>
<accession>A0ABQ5JTB4</accession>
<feature type="transmembrane region" description="Helical" evidence="6">
    <location>
        <begin position="403"/>
        <end position="424"/>
    </location>
</feature>
<keyword evidence="3 6" id="KW-0812">Transmembrane</keyword>
<dbReference type="PROSITE" id="PS50850">
    <property type="entry name" value="MFS"/>
    <property type="match status" value="1"/>
</dbReference>
<feature type="transmembrane region" description="Helical" evidence="6">
    <location>
        <begin position="471"/>
        <end position="489"/>
    </location>
</feature>